<feature type="transmembrane region" description="Helical" evidence="7">
    <location>
        <begin position="298"/>
        <end position="320"/>
    </location>
</feature>
<reference evidence="9 10" key="1">
    <citation type="journal article" date="2021" name="Microbiol. Resour. Announc.">
        <title>Draft Genome Sequence of Coralloluteibacterium stylophorae LMG 29479T.</title>
        <authorList>
            <person name="Karlyshev A.V."/>
            <person name="Kudryashova E.B."/>
            <person name="Ariskina E.V."/>
            <person name="Conroy A.P."/>
            <person name="Abidueva E.Y."/>
        </authorList>
    </citation>
    <scope>NUCLEOTIDE SEQUENCE [LARGE SCALE GENOMIC DNA]</scope>
    <source>
        <strain evidence="9 10">LMG 29479</strain>
    </source>
</reference>
<dbReference type="PANTHER" id="PTHR43044">
    <property type="match status" value="1"/>
</dbReference>
<evidence type="ECO:0000256" key="7">
    <source>
        <dbReference type="SAM" id="Phobius"/>
    </source>
</evidence>
<feature type="transmembrane region" description="Helical" evidence="7">
    <location>
        <begin position="366"/>
        <end position="386"/>
    </location>
</feature>
<keyword evidence="5 7" id="KW-1133">Transmembrane helix</keyword>
<evidence type="ECO:0000256" key="1">
    <source>
        <dbReference type="ARBA" id="ARBA00004651"/>
    </source>
</evidence>
<evidence type="ECO:0000256" key="3">
    <source>
        <dbReference type="ARBA" id="ARBA00022475"/>
    </source>
</evidence>
<gene>
    <name evidence="8" type="primary">nrfD</name>
    <name evidence="9" type="ORF">KB893_004505</name>
    <name evidence="8" type="ORF">KB893_01765</name>
</gene>
<keyword evidence="10" id="KW-1185">Reference proteome</keyword>
<name>A0A8J7VQN8_9GAMM</name>
<protein>
    <submittedName>
        <fullName evidence="8">Polysulfide reductase NrfD</fullName>
    </submittedName>
</protein>
<evidence type="ECO:0000256" key="6">
    <source>
        <dbReference type="ARBA" id="ARBA00023136"/>
    </source>
</evidence>
<feature type="transmembrane region" description="Helical" evidence="7">
    <location>
        <begin position="110"/>
        <end position="135"/>
    </location>
</feature>
<dbReference type="Proteomes" id="UP000675747">
    <property type="component" value="Unassembled WGS sequence"/>
</dbReference>
<dbReference type="EMBL" id="JAGQFT010000006">
    <property type="protein sequence ID" value="MBR0561252.1"/>
    <property type="molecule type" value="Genomic_DNA"/>
</dbReference>
<reference evidence="8" key="2">
    <citation type="submission" date="2021-04" db="EMBL/GenBank/DDBJ databases">
        <authorList>
            <person name="Karlyshev A.V."/>
        </authorList>
    </citation>
    <scope>NUCLEOTIDE SEQUENCE</scope>
    <source>
        <strain evidence="8">LMG 29479</strain>
    </source>
</reference>
<accession>A0A8J7VQN8</accession>
<dbReference type="EMBL" id="JAGQFT020000002">
    <property type="protein sequence ID" value="MBS7456398.1"/>
    <property type="molecule type" value="Genomic_DNA"/>
</dbReference>
<dbReference type="Pfam" id="PF03916">
    <property type="entry name" value="NrfD"/>
    <property type="match status" value="1"/>
</dbReference>
<evidence type="ECO:0000313" key="10">
    <source>
        <dbReference type="Proteomes" id="UP000675747"/>
    </source>
</evidence>
<evidence type="ECO:0000256" key="5">
    <source>
        <dbReference type="ARBA" id="ARBA00022989"/>
    </source>
</evidence>
<feature type="transmembrane region" description="Helical" evidence="7">
    <location>
        <begin position="257"/>
        <end position="277"/>
    </location>
</feature>
<feature type="transmembrane region" description="Helical" evidence="7">
    <location>
        <begin position="155"/>
        <end position="176"/>
    </location>
</feature>
<keyword evidence="6 7" id="KW-0472">Membrane</keyword>
<organism evidence="8">
    <name type="scientific">Coralloluteibacterium stylophorae</name>
    <dbReference type="NCBI Taxonomy" id="1776034"/>
    <lineage>
        <taxon>Bacteria</taxon>
        <taxon>Pseudomonadati</taxon>
        <taxon>Pseudomonadota</taxon>
        <taxon>Gammaproteobacteria</taxon>
        <taxon>Lysobacterales</taxon>
        <taxon>Lysobacteraceae</taxon>
        <taxon>Coralloluteibacterium</taxon>
    </lineage>
</organism>
<feature type="transmembrane region" description="Helical" evidence="7">
    <location>
        <begin position="406"/>
        <end position="430"/>
    </location>
</feature>
<evidence type="ECO:0000256" key="2">
    <source>
        <dbReference type="ARBA" id="ARBA00008929"/>
    </source>
</evidence>
<dbReference type="RefSeq" id="WP_211925221.1">
    <property type="nucleotide sequence ID" value="NZ_JAGQFT020000002.1"/>
</dbReference>
<feature type="transmembrane region" description="Helical" evidence="7">
    <location>
        <begin position="340"/>
        <end position="359"/>
    </location>
</feature>
<feature type="transmembrane region" description="Helical" evidence="7">
    <location>
        <begin position="35"/>
        <end position="59"/>
    </location>
</feature>
<evidence type="ECO:0000256" key="4">
    <source>
        <dbReference type="ARBA" id="ARBA00022692"/>
    </source>
</evidence>
<evidence type="ECO:0000313" key="8">
    <source>
        <dbReference type="EMBL" id="MBR0561252.1"/>
    </source>
</evidence>
<evidence type="ECO:0000313" key="9">
    <source>
        <dbReference type="EMBL" id="MBS7456398.1"/>
    </source>
</evidence>
<keyword evidence="3" id="KW-1003">Cell membrane</keyword>
<dbReference type="PANTHER" id="PTHR43044:SF2">
    <property type="entry name" value="POLYSULPHIDE REDUCTASE NRFD"/>
    <property type="match status" value="1"/>
</dbReference>
<dbReference type="GO" id="GO:0005886">
    <property type="term" value="C:plasma membrane"/>
    <property type="evidence" value="ECO:0007669"/>
    <property type="project" value="UniProtKB-SubCell"/>
</dbReference>
<feature type="transmembrane region" description="Helical" evidence="7">
    <location>
        <begin position="79"/>
        <end position="98"/>
    </location>
</feature>
<comment type="caution">
    <text evidence="8">The sequence shown here is derived from an EMBL/GenBank/DDBJ whole genome shotgun (WGS) entry which is preliminary data.</text>
</comment>
<comment type="subcellular location">
    <subcellularLocation>
        <location evidence="1">Cell membrane</location>
        <topology evidence="1">Multi-pass membrane protein</topology>
    </subcellularLocation>
</comment>
<feature type="transmembrane region" description="Helical" evidence="7">
    <location>
        <begin position="218"/>
        <end position="237"/>
    </location>
</feature>
<comment type="similarity">
    <text evidence="2">Belongs to the NrfD family.</text>
</comment>
<keyword evidence="4 7" id="KW-0812">Transmembrane</keyword>
<proteinExistence type="inferred from homology"/>
<dbReference type="InterPro" id="IPR005614">
    <property type="entry name" value="NrfD-like"/>
</dbReference>
<sequence length="454" mass="50372">MSGPPEMPAIAPGHGLASIGDAVALRTFAQRGRGWWLLFGIASALALLFAVAVGRLLWSGPGVWGLGVPVAWGLAISNYVWWIGIGMAGTFISAALHLTDQPWRAALARYAESMTVFAVAVSGFFPILHLGRPWFFYWLFPYPDSLGVWPQWKSALVWDFLAILAYLIVSIIYWYVSLVPDVAVLRDRAPTQGARRFYGLLALGWQGSRRQWTAHARFSGLLAALAVPLVFSVHSMVALDFSQATLPGWHSAIFPPFFVAGALYSGFAMALVLGIPLRAQLALGDFITPLHLDRLARILLAVGLFVNYAYLMEIFVPFYSRDEYEIHTVLTRMGGPYAPVYWSMLALNLLPVQLLWSARLRTQPKVLFGIGLAVVTGMWLERYMLVVTSLSEDYLPSSWGHYLPSFWDWALFAGSVGVFGVMFLLFVRWLPVLSVSELRGLVARRPDARTGASR</sequence>
<dbReference type="AlphaFoldDB" id="A0A8J7VQN8"/>